<evidence type="ECO:0000313" key="4">
    <source>
        <dbReference type="Proteomes" id="UP000197032"/>
    </source>
</evidence>
<dbReference type="AlphaFoldDB" id="A0A1Z5HRC9"/>
<proteinExistence type="predicted"/>
<keyword evidence="4" id="KW-1185">Reference proteome</keyword>
<dbReference type="RefSeq" id="WP_088553337.1">
    <property type="nucleotide sequence ID" value="NZ_BDGJ01000035.1"/>
</dbReference>
<keyword evidence="1" id="KW-1133">Transmembrane helix</keyword>
<accession>A0A1Z5HRC9</accession>
<evidence type="ECO:0000256" key="2">
    <source>
        <dbReference type="SAM" id="SignalP"/>
    </source>
</evidence>
<reference evidence="4" key="1">
    <citation type="journal article" date="2017" name="Appl. Environ. Microbiol.">
        <title>Genomic analysis of Calderihabitans maritimus KKC1, a thermophilic hydrogenogenic carboxydotrophic bacterium isolated from marine sediment.</title>
        <authorList>
            <person name="Omae K."/>
            <person name="Yoneda Y."/>
            <person name="Fukuyama Y."/>
            <person name="Yoshida T."/>
            <person name="Sako Y."/>
        </authorList>
    </citation>
    <scope>NUCLEOTIDE SEQUENCE [LARGE SCALE GENOMIC DNA]</scope>
    <source>
        <strain evidence="4">KKC1</strain>
    </source>
</reference>
<feature type="transmembrane region" description="Helical" evidence="1">
    <location>
        <begin position="390"/>
        <end position="410"/>
    </location>
</feature>
<name>A0A1Z5HRC9_9FIRM</name>
<gene>
    <name evidence="3" type="ORF">KKC1_10360</name>
</gene>
<keyword evidence="1" id="KW-0472">Membrane</keyword>
<sequence>MRYRLILILLVTAFFTAFSGPIFARPQEGKDVSPLHMEVEAGFDGYLKAGAVVPVKVKLVNTGPDIEGDIVVKIPAENREELTEHVVKVVLPQGSTKKIAMALSVPGAIRDFEVSFVTDGRALARKSPSLYHGDPVLIAVLAADPGGLDYLAAFNLPTQLGRFIKVLRWTAENVPGEVAVLNSLDVLVINDFPTRSLKEEQWQAIENWVRGGKLLVIGTGPGWKRTVEGIPRSLQVVNIEGTQEVPAIPALEKYTGQEIPEGKYVMAKGSLVEGAGVVVGEGDIPVLAWKQVGKGNVVYSALDLTLEPLASWKGNRFLWSSIYSMFGPPNLTLKQIARPVYPYGLFSALSQLPFNVIPPFWLVIVLLLVYIGILGFGNYFVLNKLDKRDLAWVTIPLLVILFSSGVYLVGIKGKGRDIIATYIHVVELDTGQARTYTGIFAPTKSSYRIQLPGKVAVHAGRNYDRPYYGGNISNVPVTTRVHYGEKTEVEMLNMNMWSLRSFYFDHNFNAGRIESNLRTENGRITGEITNRTGYNLRDVLVFTSQGQYQAISSLKDGEKVQVDIPVIPYASQGGRPFFHQMLDSLQPQGSGRSERDRQINRELQILEGTYGWEGEQSSPGVVMVGFSEDPLTGVKVNGRTPKEYHLNMFTTGLEINVEGSGGNLPTGIVEMKPVYTDARRTGMERPGVIGFSEGSMIFQAVIPQQVVPMVEELRFSAGLSNNYTAAQIYNWGKNTWDDFRLTGSGIKAEEYLSPEGLVRVKLSNNSDQYTWINNLSVGVEGGRQANAESGESP</sequence>
<feature type="signal peptide" evidence="2">
    <location>
        <begin position="1"/>
        <end position="24"/>
    </location>
</feature>
<dbReference type="SUPFAM" id="SSF52317">
    <property type="entry name" value="Class I glutamine amidotransferase-like"/>
    <property type="match status" value="1"/>
</dbReference>
<dbReference type="Proteomes" id="UP000197032">
    <property type="component" value="Unassembled WGS sequence"/>
</dbReference>
<dbReference type="EMBL" id="BDGJ01000035">
    <property type="protein sequence ID" value="GAW91875.1"/>
    <property type="molecule type" value="Genomic_DNA"/>
</dbReference>
<protein>
    <submittedName>
        <fullName evidence="3">Uncharacterized protein</fullName>
    </submittedName>
</protein>
<dbReference type="Gene3D" id="3.40.50.880">
    <property type="match status" value="1"/>
</dbReference>
<keyword evidence="1" id="KW-0812">Transmembrane</keyword>
<evidence type="ECO:0000256" key="1">
    <source>
        <dbReference type="SAM" id="Phobius"/>
    </source>
</evidence>
<organism evidence="3 4">
    <name type="scientific">Calderihabitans maritimus</name>
    <dbReference type="NCBI Taxonomy" id="1246530"/>
    <lineage>
        <taxon>Bacteria</taxon>
        <taxon>Bacillati</taxon>
        <taxon>Bacillota</taxon>
        <taxon>Clostridia</taxon>
        <taxon>Neomoorellales</taxon>
        <taxon>Calderihabitantaceae</taxon>
        <taxon>Calderihabitans</taxon>
    </lineage>
</organism>
<feature type="chain" id="PRO_5012961428" evidence="2">
    <location>
        <begin position="25"/>
        <end position="793"/>
    </location>
</feature>
<feature type="transmembrane region" description="Helical" evidence="1">
    <location>
        <begin position="360"/>
        <end position="381"/>
    </location>
</feature>
<dbReference type="InterPro" id="IPR029062">
    <property type="entry name" value="Class_I_gatase-like"/>
</dbReference>
<keyword evidence="2" id="KW-0732">Signal</keyword>
<dbReference type="OrthoDB" id="137965at2"/>
<comment type="caution">
    <text evidence="3">The sequence shown here is derived from an EMBL/GenBank/DDBJ whole genome shotgun (WGS) entry which is preliminary data.</text>
</comment>
<evidence type="ECO:0000313" key="3">
    <source>
        <dbReference type="EMBL" id="GAW91875.1"/>
    </source>
</evidence>